<keyword evidence="3" id="KW-1185">Reference proteome</keyword>
<proteinExistence type="predicted"/>
<comment type="caution">
    <text evidence="2">The sequence shown here is derived from an EMBL/GenBank/DDBJ whole genome shotgun (WGS) entry which is preliminary data.</text>
</comment>
<accession>A0A7I8WBJ9</accession>
<feature type="compositionally biased region" description="Basic and acidic residues" evidence="1">
    <location>
        <begin position="137"/>
        <end position="148"/>
    </location>
</feature>
<evidence type="ECO:0000313" key="2">
    <source>
        <dbReference type="EMBL" id="CAD5125513.1"/>
    </source>
</evidence>
<feature type="compositionally biased region" description="Basic and acidic residues" evidence="1">
    <location>
        <begin position="69"/>
        <end position="80"/>
    </location>
</feature>
<name>A0A7I8WBJ9_9ANNE</name>
<evidence type="ECO:0000256" key="1">
    <source>
        <dbReference type="SAM" id="MobiDB-lite"/>
    </source>
</evidence>
<dbReference type="Proteomes" id="UP000549394">
    <property type="component" value="Unassembled WGS sequence"/>
</dbReference>
<gene>
    <name evidence="2" type="ORF">DGYR_LOCUS12877</name>
</gene>
<feature type="region of interest" description="Disordered" evidence="1">
    <location>
        <begin position="58"/>
        <end position="88"/>
    </location>
</feature>
<dbReference type="EMBL" id="CAJFCJ010000027">
    <property type="protein sequence ID" value="CAD5125513.1"/>
    <property type="molecule type" value="Genomic_DNA"/>
</dbReference>
<reference evidence="2 3" key="1">
    <citation type="submission" date="2020-08" db="EMBL/GenBank/DDBJ databases">
        <authorList>
            <person name="Hejnol A."/>
        </authorList>
    </citation>
    <scope>NUCLEOTIDE SEQUENCE [LARGE SCALE GENOMIC DNA]</scope>
</reference>
<feature type="region of interest" description="Disordered" evidence="1">
    <location>
        <begin position="102"/>
        <end position="158"/>
    </location>
</feature>
<organism evidence="2 3">
    <name type="scientific">Dimorphilus gyrociliatus</name>
    <dbReference type="NCBI Taxonomy" id="2664684"/>
    <lineage>
        <taxon>Eukaryota</taxon>
        <taxon>Metazoa</taxon>
        <taxon>Spiralia</taxon>
        <taxon>Lophotrochozoa</taxon>
        <taxon>Annelida</taxon>
        <taxon>Polychaeta</taxon>
        <taxon>Polychaeta incertae sedis</taxon>
        <taxon>Dinophilidae</taxon>
        <taxon>Dimorphilus</taxon>
    </lineage>
</organism>
<dbReference type="AlphaFoldDB" id="A0A7I8WBJ9"/>
<protein>
    <submittedName>
        <fullName evidence="2">Uncharacterized protein</fullName>
    </submittedName>
</protein>
<evidence type="ECO:0000313" key="3">
    <source>
        <dbReference type="Proteomes" id="UP000549394"/>
    </source>
</evidence>
<sequence>MNSINELTKEFNDRLTTKQGSFRILKTSKSSENLKNEDVVNLEGVTLCSVQKIFRQRSLTDPNLKRTGKRTDKNPKKETNDYQSQSPSYAYRLACDDHIHFRPRSKTCPESLRKRRMKPRPATPPPLFRKSNNLSQKLDEISQRHMPELPEGNRSPSD</sequence>